<reference evidence="1" key="1">
    <citation type="journal article" date="2015" name="Nature">
        <title>Complex archaea that bridge the gap between prokaryotes and eukaryotes.</title>
        <authorList>
            <person name="Spang A."/>
            <person name="Saw J.H."/>
            <person name="Jorgensen S.L."/>
            <person name="Zaremba-Niedzwiedzka K."/>
            <person name="Martijn J."/>
            <person name="Lind A.E."/>
            <person name="van Eijk R."/>
            <person name="Schleper C."/>
            <person name="Guy L."/>
            <person name="Ettema T.J."/>
        </authorList>
    </citation>
    <scope>NUCLEOTIDE SEQUENCE</scope>
</reference>
<gene>
    <name evidence="1" type="ORF">LCGC14_1500490</name>
</gene>
<name>A0A0F9J474_9ZZZZ</name>
<accession>A0A0F9J474</accession>
<proteinExistence type="predicted"/>
<dbReference type="AlphaFoldDB" id="A0A0F9J474"/>
<comment type="caution">
    <text evidence="1">The sequence shown here is derived from an EMBL/GenBank/DDBJ whole genome shotgun (WGS) entry which is preliminary data.</text>
</comment>
<organism evidence="1">
    <name type="scientific">marine sediment metagenome</name>
    <dbReference type="NCBI Taxonomy" id="412755"/>
    <lineage>
        <taxon>unclassified sequences</taxon>
        <taxon>metagenomes</taxon>
        <taxon>ecological metagenomes</taxon>
    </lineage>
</organism>
<evidence type="ECO:0000313" key="1">
    <source>
        <dbReference type="EMBL" id="KKM64534.1"/>
    </source>
</evidence>
<dbReference type="EMBL" id="LAZR01010883">
    <property type="protein sequence ID" value="KKM64534.1"/>
    <property type="molecule type" value="Genomic_DNA"/>
</dbReference>
<protein>
    <submittedName>
        <fullName evidence="1">Uncharacterized protein</fullName>
    </submittedName>
</protein>
<sequence>MTTKVLELRITVVYTPPDDATNIETETFPVDEAFGRACEWMREQMVSRVSRESRCSLVCAVKRKDKDES</sequence>